<protein>
    <submittedName>
        <fullName evidence="7">Eukaryotic translation initiation factor 4E</fullName>
    </submittedName>
</protein>
<evidence type="ECO:0000256" key="6">
    <source>
        <dbReference type="RuleBase" id="RU004374"/>
    </source>
</evidence>
<accession>A0AAD8YJ24</accession>
<keyword evidence="3" id="KW-0810">Translation regulation</keyword>
<gene>
    <name evidence="7" type="ORF">QTG54_002819</name>
</gene>
<keyword evidence="4 6" id="KW-0694">RNA-binding</keyword>
<keyword evidence="2 6" id="KW-0396">Initiation factor</keyword>
<comment type="similarity">
    <text evidence="1 6">Belongs to the eukaryotic initiation factor 4E family.</text>
</comment>
<evidence type="ECO:0000256" key="5">
    <source>
        <dbReference type="ARBA" id="ARBA00022917"/>
    </source>
</evidence>
<comment type="caution">
    <text evidence="7">The sequence shown here is derived from an EMBL/GenBank/DDBJ whole genome shotgun (WGS) entry which is preliminary data.</text>
</comment>
<dbReference type="Pfam" id="PF01652">
    <property type="entry name" value="IF4E"/>
    <property type="match status" value="1"/>
</dbReference>
<evidence type="ECO:0000256" key="1">
    <source>
        <dbReference type="ARBA" id="ARBA00009860"/>
    </source>
</evidence>
<evidence type="ECO:0000313" key="7">
    <source>
        <dbReference type="EMBL" id="KAK1746212.1"/>
    </source>
</evidence>
<dbReference type="AlphaFoldDB" id="A0AAD8YJ24"/>
<name>A0AAD8YJ24_9STRA</name>
<dbReference type="GO" id="GO:0003743">
    <property type="term" value="F:translation initiation factor activity"/>
    <property type="evidence" value="ECO:0007669"/>
    <property type="project" value="UniProtKB-KW"/>
</dbReference>
<dbReference type="PANTHER" id="PTHR11960:SF8">
    <property type="entry name" value="EUKARYOTIC TRANSLATION INITIATION FACTOR 4E1-RELATED"/>
    <property type="match status" value="1"/>
</dbReference>
<evidence type="ECO:0000256" key="4">
    <source>
        <dbReference type="ARBA" id="ARBA00022884"/>
    </source>
</evidence>
<dbReference type="GO" id="GO:0000340">
    <property type="term" value="F:RNA 7-methylguanosine cap binding"/>
    <property type="evidence" value="ECO:0007669"/>
    <property type="project" value="TreeGrafter"/>
</dbReference>
<dbReference type="GO" id="GO:0006417">
    <property type="term" value="P:regulation of translation"/>
    <property type="evidence" value="ECO:0007669"/>
    <property type="project" value="UniProtKB-KW"/>
</dbReference>
<keyword evidence="5 6" id="KW-0648">Protein biosynthesis</keyword>
<sequence>MCGSQPPPASTALRPFPLFWKAMEGNQKKLHPLEHEWVLWKHIACHKKDANAWKDSMKELGTFTTIEDFWRYFNHVPRPSEIFYDGESKKKVGMNNEVIEEYSLFKKGIEPEWGDPLNKPGGEWFWRTHLDSDVLDLFWQNLVLGVIGESIEEASLGLHINGVRVVDKGKNYPIFKIELWMDTKDVEVREKIRTKLVECLTNGLPAHKFAKNNPRFEWKDHS</sequence>
<dbReference type="SUPFAM" id="SSF55418">
    <property type="entry name" value="eIF4e-like"/>
    <property type="match status" value="1"/>
</dbReference>
<evidence type="ECO:0000256" key="3">
    <source>
        <dbReference type="ARBA" id="ARBA00022845"/>
    </source>
</evidence>
<dbReference type="Proteomes" id="UP001224775">
    <property type="component" value="Unassembled WGS sequence"/>
</dbReference>
<organism evidence="7 8">
    <name type="scientific">Skeletonema marinoi</name>
    <dbReference type="NCBI Taxonomy" id="267567"/>
    <lineage>
        <taxon>Eukaryota</taxon>
        <taxon>Sar</taxon>
        <taxon>Stramenopiles</taxon>
        <taxon>Ochrophyta</taxon>
        <taxon>Bacillariophyta</taxon>
        <taxon>Coscinodiscophyceae</taxon>
        <taxon>Thalassiosirophycidae</taxon>
        <taxon>Thalassiosirales</taxon>
        <taxon>Skeletonemataceae</taxon>
        <taxon>Skeletonema</taxon>
        <taxon>Skeletonema marinoi-dohrnii complex</taxon>
    </lineage>
</organism>
<dbReference type="Gene3D" id="3.30.760.10">
    <property type="entry name" value="RNA Cap, Translation Initiation Factor Eif4e"/>
    <property type="match status" value="1"/>
</dbReference>
<dbReference type="PANTHER" id="PTHR11960">
    <property type="entry name" value="EUKARYOTIC TRANSLATION INITIATION FACTOR 4E RELATED"/>
    <property type="match status" value="1"/>
</dbReference>
<dbReference type="GO" id="GO:0016281">
    <property type="term" value="C:eukaryotic translation initiation factor 4F complex"/>
    <property type="evidence" value="ECO:0007669"/>
    <property type="project" value="TreeGrafter"/>
</dbReference>
<evidence type="ECO:0000313" key="8">
    <source>
        <dbReference type="Proteomes" id="UP001224775"/>
    </source>
</evidence>
<dbReference type="InterPro" id="IPR001040">
    <property type="entry name" value="TIF_eIF_4E"/>
</dbReference>
<proteinExistence type="inferred from homology"/>
<evidence type="ECO:0000256" key="2">
    <source>
        <dbReference type="ARBA" id="ARBA00022540"/>
    </source>
</evidence>
<keyword evidence="8" id="KW-1185">Reference proteome</keyword>
<dbReference type="InterPro" id="IPR023398">
    <property type="entry name" value="TIF_eIF4e-like"/>
</dbReference>
<dbReference type="EMBL" id="JATAAI010000004">
    <property type="protein sequence ID" value="KAK1746212.1"/>
    <property type="molecule type" value="Genomic_DNA"/>
</dbReference>
<reference evidence="7" key="1">
    <citation type="submission" date="2023-06" db="EMBL/GenBank/DDBJ databases">
        <title>Survivors Of The Sea: Transcriptome response of Skeletonema marinoi to long-term dormancy.</title>
        <authorList>
            <person name="Pinder M.I.M."/>
            <person name="Kourtchenko O."/>
            <person name="Robertson E.K."/>
            <person name="Larsson T."/>
            <person name="Maumus F."/>
            <person name="Osuna-Cruz C.M."/>
            <person name="Vancaester E."/>
            <person name="Stenow R."/>
            <person name="Vandepoele K."/>
            <person name="Ploug H."/>
            <person name="Bruchert V."/>
            <person name="Godhe A."/>
            <person name="Topel M."/>
        </authorList>
    </citation>
    <scope>NUCLEOTIDE SEQUENCE</scope>
    <source>
        <strain evidence="7">R05AC</strain>
    </source>
</reference>